<dbReference type="EMBL" id="JRKL02012585">
    <property type="protein sequence ID" value="KAF3944559.1"/>
    <property type="molecule type" value="Genomic_DNA"/>
</dbReference>
<accession>A0A8J4QD01</accession>
<dbReference type="PANTHER" id="PTHR43991">
    <property type="entry name" value="WD REPEAT PROTEIN (AFU_ORTHOLOGUE AFUA_8G05640)-RELATED"/>
    <property type="match status" value="1"/>
</dbReference>
<keyword evidence="1" id="KW-0472">Membrane</keyword>
<feature type="transmembrane region" description="Helical" evidence="1">
    <location>
        <begin position="107"/>
        <end position="128"/>
    </location>
</feature>
<evidence type="ECO:0000259" key="2">
    <source>
        <dbReference type="Pfam" id="PF10313"/>
    </source>
</evidence>
<feature type="transmembrane region" description="Helical" evidence="1">
    <location>
        <begin position="72"/>
        <end position="95"/>
    </location>
</feature>
<dbReference type="InterPro" id="IPR019417">
    <property type="entry name" value="DUF2415"/>
</dbReference>
<organism evidence="3 4">
    <name type="scientific">Castanea mollissima</name>
    <name type="common">Chinese chestnut</name>
    <dbReference type="NCBI Taxonomy" id="60419"/>
    <lineage>
        <taxon>Eukaryota</taxon>
        <taxon>Viridiplantae</taxon>
        <taxon>Streptophyta</taxon>
        <taxon>Embryophyta</taxon>
        <taxon>Tracheophyta</taxon>
        <taxon>Spermatophyta</taxon>
        <taxon>Magnoliopsida</taxon>
        <taxon>eudicotyledons</taxon>
        <taxon>Gunneridae</taxon>
        <taxon>Pentapetalae</taxon>
        <taxon>rosids</taxon>
        <taxon>fabids</taxon>
        <taxon>Fagales</taxon>
        <taxon>Fagaceae</taxon>
        <taxon>Castanea</taxon>
    </lineage>
</organism>
<reference evidence="3" key="1">
    <citation type="submission" date="2020-03" db="EMBL/GenBank/DDBJ databases">
        <title>Castanea mollissima Vanexum genome sequencing.</title>
        <authorList>
            <person name="Staton M."/>
        </authorList>
    </citation>
    <scope>NUCLEOTIDE SEQUENCE</scope>
    <source>
        <tissue evidence="3">Leaf</tissue>
    </source>
</reference>
<dbReference type="PANTHER" id="PTHR43991:SF12">
    <property type="entry name" value="WD REPEAT PROTEIN (AFU_ORTHOLOGUE AFUA_8G05640)"/>
    <property type="match status" value="1"/>
</dbReference>
<proteinExistence type="predicted"/>
<keyword evidence="1" id="KW-1133">Transmembrane helix</keyword>
<keyword evidence="1" id="KW-0812">Transmembrane</keyword>
<protein>
    <recommendedName>
        <fullName evidence="2">DUF2415 domain-containing protein</fullName>
    </recommendedName>
</protein>
<dbReference type="Proteomes" id="UP000737018">
    <property type="component" value="Unassembled WGS sequence"/>
</dbReference>
<dbReference type="Pfam" id="PF10313">
    <property type="entry name" value="DUF2415"/>
    <property type="match status" value="1"/>
</dbReference>
<keyword evidence="4" id="KW-1185">Reference proteome</keyword>
<feature type="transmembrane region" description="Helical" evidence="1">
    <location>
        <begin position="46"/>
        <end position="66"/>
    </location>
</feature>
<comment type="caution">
    <text evidence="3">The sequence shown here is derived from an EMBL/GenBank/DDBJ whole genome shotgun (WGS) entry which is preliminary data.</text>
</comment>
<evidence type="ECO:0000313" key="3">
    <source>
        <dbReference type="EMBL" id="KAF3944559.1"/>
    </source>
</evidence>
<evidence type="ECO:0000256" key="1">
    <source>
        <dbReference type="SAM" id="Phobius"/>
    </source>
</evidence>
<evidence type="ECO:0000313" key="4">
    <source>
        <dbReference type="Proteomes" id="UP000737018"/>
    </source>
</evidence>
<sequence length="132" mass="14597">MGAIRAVKFSSDGRFMAMAEPADFVHIFDTKSGYVHAQEIDMFGDIAGISFSPVVEALFVGVSWVWLQQKWWWLILIVAVGFVGLVVAATVVVDFRYGGFGWAILDVFWFWLALVDLGLVVFGCGYGFRCGG</sequence>
<dbReference type="AlphaFoldDB" id="A0A8J4QD01"/>
<feature type="domain" description="DUF2415" evidence="2">
    <location>
        <begin position="2"/>
        <end position="37"/>
    </location>
</feature>
<dbReference type="OrthoDB" id="20669at2759"/>
<name>A0A8J4QD01_9ROSI</name>
<gene>
    <name evidence="3" type="ORF">CMV_028985</name>
</gene>